<dbReference type="Gramene" id="KGN60586">
    <property type="protein sequence ID" value="KGN60586"/>
    <property type="gene ID" value="Csa_2G000930"/>
</dbReference>
<dbReference type="Pfam" id="PF13639">
    <property type="entry name" value="zf-RING_2"/>
    <property type="match status" value="1"/>
</dbReference>
<evidence type="ECO:0000313" key="4">
    <source>
        <dbReference type="Proteomes" id="UP000029981"/>
    </source>
</evidence>
<reference evidence="3 4" key="1">
    <citation type="journal article" date="2009" name="Nat. Genet.">
        <title>The genome of the cucumber, Cucumis sativus L.</title>
        <authorList>
            <person name="Huang S."/>
            <person name="Li R."/>
            <person name="Zhang Z."/>
            <person name="Li L."/>
            <person name="Gu X."/>
            <person name="Fan W."/>
            <person name="Lucas W.J."/>
            <person name="Wang X."/>
            <person name="Xie B."/>
            <person name="Ni P."/>
            <person name="Ren Y."/>
            <person name="Zhu H."/>
            <person name="Li J."/>
            <person name="Lin K."/>
            <person name="Jin W."/>
            <person name="Fei Z."/>
            <person name="Li G."/>
            <person name="Staub J."/>
            <person name="Kilian A."/>
            <person name="van der Vossen E.A."/>
            <person name="Wu Y."/>
            <person name="Guo J."/>
            <person name="He J."/>
            <person name="Jia Z."/>
            <person name="Ren Y."/>
            <person name="Tian G."/>
            <person name="Lu Y."/>
            <person name="Ruan J."/>
            <person name="Qian W."/>
            <person name="Wang M."/>
            <person name="Huang Q."/>
            <person name="Li B."/>
            <person name="Xuan Z."/>
            <person name="Cao J."/>
            <person name="Asan"/>
            <person name="Wu Z."/>
            <person name="Zhang J."/>
            <person name="Cai Q."/>
            <person name="Bai Y."/>
            <person name="Zhao B."/>
            <person name="Han Y."/>
            <person name="Li Y."/>
            <person name="Li X."/>
            <person name="Wang S."/>
            <person name="Shi Q."/>
            <person name="Liu S."/>
            <person name="Cho W.K."/>
            <person name="Kim J.Y."/>
            <person name="Xu Y."/>
            <person name="Heller-Uszynska K."/>
            <person name="Miao H."/>
            <person name="Cheng Z."/>
            <person name="Zhang S."/>
            <person name="Wu J."/>
            <person name="Yang Y."/>
            <person name="Kang H."/>
            <person name="Li M."/>
            <person name="Liang H."/>
            <person name="Ren X."/>
            <person name="Shi Z."/>
            <person name="Wen M."/>
            <person name="Jian M."/>
            <person name="Yang H."/>
            <person name="Zhang G."/>
            <person name="Yang Z."/>
            <person name="Chen R."/>
            <person name="Liu S."/>
            <person name="Li J."/>
            <person name="Ma L."/>
            <person name="Liu H."/>
            <person name="Zhou Y."/>
            <person name="Zhao J."/>
            <person name="Fang X."/>
            <person name="Li G."/>
            <person name="Fang L."/>
            <person name="Li Y."/>
            <person name="Liu D."/>
            <person name="Zheng H."/>
            <person name="Zhang Y."/>
            <person name="Qin N."/>
            <person name="Li Z."/>
            <person name="Yang G."/>
            <person name="Yang S."/>
            <person name="Bolund L."/>
            <person name="Kristiansen K."/>
            <person name="Zheng H."/>
            <person name="Li S."/>
            <person name="Zhang X."/>
            <person name="Yang H."/>
            <person name="Wang J."/>
            <person name="Sun R."/>
            <person name="Zhang B."/>
            <person name="Jiang S."/>
            <person name="Wang J."/>
            <person name="Du Y."/>
            <person name="Li S."/>
        </authorList>
    </citation>
    <scope>NUCLEOTIDE SEQUENCE [LARGE SCALE GENOMIC DNA]</scope>
    <source>
        <strain evidence="4">cv. 9930</strain>
    </source>
</reference>
<reference evidence="3 4" key="3">
    <citation type="journal article" date="2010" name="BMC Genomics">
        <title>Transcriptome sequencing and comparative analysis of cucumber flowers with different sex types.</title>
        <authorList>
            <person name="Guo S."/>
            <person name="Zheng Y."/>
            <person name="Joung J.G."/>
            <person name="Liu S."/>
            <person name="Zhang Z."/>
            <person name="Crasta O.R."/>
            <person name="Sobral B.W."/>
            <person name="Xu Y."/>
            <person name="Huang S."/>
            <person name="Fei Z."/>
        </authorList>
    </citation>
    <scope>NUCLEOTIDE SEQUENCE [LARGE SCALE GENOMIC DNA]</scope>
    <source>
        <strain evidence="4">cv. 9930</strain>
    </source>
</reference>
<gene>
    <name evidence="3" type="ORF">Csa_2G000930</name>
</gene>
<dbReference type="OMA" id="VMTEPTI"/>
<protein>
    <recommendedName>
        <fullName evidence="2">RING-type domain-containing protein</fullName>
    </recommendedName>
</protein>
<dbReference type="eggNOG" id="KOG0800">
    <property type="taxonomic scope" value="Eukaryota"/>
</dbReference>
<evidence type="ECO:0000259" key="2">
    <source>
        <dbReference type="PROSITE" id="PS50089"/>
    </source>
</evidence>
<dbReference type="PROSITE" id="PS50089">
    <property type="entry name" value="ZF_RING_2"/>
    <property type="match status" value="1"/>
</dbReference>
<sequence length="115" mass="12256">MAAAAVMTEPTINLPSPYPIEFLFDLDTVLSGADDLGCCQITPSDSPVADFPTVVADVCAVCLDDFHPDEAGKQIPCGHVYHESCISSWLTVADCCPLCRCLVAGQPPDSTLIRR</sequence>
<dbReference type="Gene3D" id="3.30.40.10">
    <property type="entry name" value="Zinc/RING finger domain, C3HC4 (zinc finger)"/>
    <property type="match status" value="1"/>
</dbReference>
<dbReference type="PANTHER" id="PTHR22765:SF434">
    <property type="entry name" value="GB|AAD18119.1-RELATED"/>
    <property type="match status" value="1"/>
</dbReference>
<feature type="domain" description="RING-type" evidence="2">
    <location>
        <begin position="59"/>
        <end position="100"/>
    </location>
</feature>
<dbReference type="OrthoDB" id="21204at2759"/>
<dbReference type="Proteomes" id="UP000029981">
    <property type="component" value="Chromosome 2"/>
</dbReference>
<dbReference type="AlphaFoldDB" id="A0A0A0LKR7"/>
<reference evidence="3 4" key="4">
    <citation type="journal article" date="2011" name="BMC Genomics">
        <title>RNA-Seq improves annotation of protein-coding genes in the cucumber genome.</title>
        <authorList>
            <person name="Li Z."/>
            <person name="Zhang Z."/>
            <person name="Yan P."/>
            <person name="Huang S."/>
            <person name="Fei Z."/>
            <person name="Lin K."/>
        </authorList>
    </citation>
    <scope>NUCLEOTIDE SEQUENCE [LARGE SCALE GENOMIC DNA]</scope>
    <source>
        <strain evidence="4">cv. 9930</strain>
    </source>
</reference>
<dbReference type="PANTHER" id="PTHR22765">
    <property type="entry name" value="RING FINGER AND PROTEASE ASSOCIATED DOMAIN-CONTAINING"/>
    <property type="match status" value="1"/>
</dbReference>
<evidence type="ECO:0000313" key="3">
    <source>
        <dbReference type="EMBL" id="KGN60586.1"/>
    </source>
</evidence>
<proteinExistence type="predicted"/>
<dbReference type="InterPro" id="IPR001841">
    <property type="entry name" value="Znf_RING"/>
</dbReference>
<dbReference type="InterPro" id="IPR051826">
    <property type="entry name" value="E3_ubiquitin-ligase_domain"/>
</dbReference>
<dbReference type="SMART" id="SM00184">
    <property type="entry name" value="RING"/>
    <property type="match status" value="1"/>
</dbReference>
<name>A0A0A0LKR7_CUCSA</name>
<dbReference type="SUPFAM" id="SSF57850">
    <property type="entry name" value="RING/U-box"/>
    <property type="match status" value="1"/>
</dbReference>
<keyword evidence="1" id="KW-0863">Zinc-finger</keyword>
<keyword evidence="1" id="KW-0479">Metal-binding</keyword>
<reference evidence="3 4" key="2">
    <citation type="journal article" date="2009" name="PLoS ONE">
        <title>An integrated genetic and cytogenetic map of the cucumber genome.</title>
        <authorList>
            <person name="Ren Y."/>
            <person name="Zhang Z."/>
            <person name="Liu J."/>
            <person name="Staub J.E."/>
            <person name="Han Y."/>
            <person name="Cheng Z."/>
            <person name="Li X."/>
            <person name="Lu J."/>
            <person name="Miao H."/>
            <person name="Kang H."/>
            <person name="Xie B."/>
            <person name="Gu X."/>
            <person name="Wang X."/>
            <person name="Du Y."/>
            <person name="Jin W."/>
            <person name="Huang S."/>
        </authorList>
    </citation>
    <scope>NUCLEOTIDE SEQUENCE [LARGE SCALE GENOMIC DNA]</scope>
    <source>
        <strain evidence="4">cv. 9930</strain>
    </source>
</reference>
<dbReference type="InterPro" id="IPR013083">
    <property type="entry name" value="Znf_RING/FYVE/PHD"/>
</dbReference>
<dbReference type="GO" id="GO:0008270">
    <property type="term" value="F:zinc ion binding"/>
    <property type="evidence" value="ECO:0007669"/>
    <property type="project" value="UniProtKB-KW"/>
</dbReference>
<evidence type="ECO:0000256" key="1">
    <source>
        <dbReference type="PROSITE-ProRule" id="PRU00175"/>
    </source>
</evidence>
<accession>A0A0A0LKR7</accession>
<dbReference type="KEGG" id="csv:101211045"/>
<organism evidence="3 4">
    <name type="scientific">Cucumis sativus</name>
    <name type="common">Cucumber</name>
    <dbReference type="NCBI Taxonomy" id="3659"/>
    <lineage>
        <taxon>Eukaryota</taxon>
        <taxon>Viridiplantae</taxon>
        <taxon>Streptophyta</taxon>
        <taxon>Embryophyta</taxon>
        <taxon>Tracheophyta</taxon>
        <taxon>Spermatophyta</taxon>
        <taxon>Magnoliopsida</taxon>
        <taxon>eudicotyledons</taxon>
        <taxon>Gunneridae</taxon>
        <taxon>Pentapetalae</taxon>
        <taxon>rosids</taxon>
        <taxon>fabids</taxon>
        <taxon>Cucurbitales</taxon>
        <taxon>Cucurbitaceae</taxon>
        <taxon>Benincaseae</taxon>
        <taxon>Cucumis</taxon>
    </lineage>
</organism>
<keyword evidence="1" id="KW-0862">Zinc</keyword>
<keyword evidence="4" id="KW-1185">Reference proteome</keyword>
<dbReference type="EMBL" id="CM002923">
    <property type="protein sequence ID" value="KGN60586.1"/>
    <property type="molecule type" value="Genomic_DNA"/>
</dbReference>